<dbReference type="PIRSF" id="PIRSF000126">
    <property type="entry name" value="11-beta-HSD1"/>
    <property type="match status" value="1"/>
</dbReference>
<dbReference type="SUPFAM" id="SSF51735">
    <property type="entry name" value="NAD(P)-binding Rossmann-fold domains"/>
    <property type="match status" value="1"/>
</dbReference>
<dbReference type="PANTHER" id="PTHR44196:SF1">
    <property type="entry name" value="DEHYDROGENASE_REDUCTASE SDR FAMILY MEMBER 7B"/>
    <property type="match status" value="1"/>
</dbReference>
<accession>A0A5C1AN17</accession>
<dbReference type="KEGG" id="lrs:PX52LOC_07928"/>
<dbReference type="InterPro" id="IPR036291">
    <property type="entry name" value="NAD(P)-bd_dom_sf"/>
</dbReference>
<organism evidence="5 6">
    <name type="scientific">Limnoglobus roseus</name>
    <dbReference type="NCBI Taxonomy" id="2598579"/>
    <lineage>
        <taxon>Bacteria</taxon>
        <taxon>Pseudomonadati</taxon>
        <taxon>Planctomycetota</taxon>
        <taxon>Planctomycetia</taxon>
        <taxon>Gemmatales</taxon>
        <taxon>Gemmataceae</taxon>
        <taxon>Limnoglobus</taxon>
    </lineage>
</organism>
<evidence type="ECO:0000256" key="1">
    <source>
        <dbReference type="ARBA" id="ARBA00006484"/>
    </source>
</evidence>
<dbReference type="InterPro" id="IPR002347">
    <property type="entry name" value="SDR_fam"/>
</dbReference>
<dbReference type="RefSeq" id="WP_168219479.1">
    <property type="nucleotide sequence ID" value="NZ_CP042425.1"/>
</dbReference>
<evidence type="ECO:0000313" key="6">
    <source>
        <dbReference type="Proteomes" id="UP000324974"/>
    </source>
</evidence>
<dbReference type="PRINTS" id="PR00080">
    <property type="entry name" value="SDRFAMILY"/>
</dbReference>
<keyword evidence="2" id="KW-0560">Oxidoreductase</keyword>
<proteinExistence type="inferred from homology"/>
<dbReference type="GO" id="GO:0016020">
    <property type="term" value="C:membrane"/>
    <property type="evidence" value="ECO:0007669"/>
    <property type="project" value="TreeGrafter"/>
</dbReference>
<reference evidence="6" key="1">
    <citation type="submission" date="2019-08" db="EMBL/GenBank/DDBJ databases">
        <title>Limnoglobus roseus gen. nov., sp. nov., a novel freshwater planctomycete with a giant genome from the family Gemmataceae.</title>
        <authorList>
            <person name="Kulichevskaya I.S."/>
            <person name="Naumoff D.G."/>
            <person name="Miroshnikov K."/>
            <person name="Ivanova A."/>
            <person name="Philippov D.A."/>
            <person name="Hakobyan A."/>
            <person name="Rijpstra I.C."/>
            <person name="Sinninghe Damste J.S."/>
            <person name="Liesack W."/>
            <person name="Dedysh S.N."/>
        </authorList>
    </citation>
    <scope>NUCLEOTIDE SEQUENCE [LARGE SCALE GENOMIC DNA]</scope>
    <source>
        <strain evidence="6">PX52</strain>
    </source>
</reference>
<evidence type="ECO:0000256" key="2">
    <source>
        <dbReference type="ARBA" id="ARBA00023002"/>
    </source>
</evidence>
<gene>
    <name evidence="5" type="ORF">PX52LOC_07928</name>
</gene>
<keyword evidence="6" id="KW-1185">Reference proteome</keyword>
<evidence type="ECO:0000256" key="3">
    <source>
        <dbReference type="RuleBase" id="RU000363"/>
    </source>
</evidence>
<dbReference type="PANTHER" id="PTHR44196">
    <property type="entry name" value="DEHYDROGENASE/REDUCTASE SDR FAMILY MEMBER 7B"/>
    <property type="match status" value="1"/>
</dbReference>
<protein>
    <submittedName>
        <fullName evidence="5">KR domain-containing protein</fullName>
    </submittedName>
</protein>
<dbReference type="Pfam" id="PF00106">
    <property type="entry name" value="adh_short"/>
    <property type="match status" value="1"/>
</dbReference>
<evidence type="ECO:0000313" key="5">
    <source>
        <dbReference type="EMBL" id="QEL20809.1"/>
    </source>
</evidence>
<dbReference type="GO" id="GO:0016491">
    <property type="term" value="F:oxidoreductase activity"/>
    <property type="evidence" value="ECO:0007669"/>
    <property type="project" value="UniProtKB-KW"/>
</dbReference>
<dbReference type="Proteomes" id="UP000324974">
    <property type="component" value="Chromosome"/>
</dbReference>
<dbReference type="PROSITE" id="PS00061">
    <property type="entry name" value="ADH_SHORT"/>
    <property type="match status" value="1"/>
</dbReference>
<feature type="domain" description="Ketoreductase" evidence="4">
    <location>
        <begin position="8"/>
        <end position="192"/>
    </location>
</feature>
<dbReference type="AlphaFoldDB" id="A0A5C1AN17"/>
<sequence>MAGAFFGRVVVVTGASSGIGRELARQLAAAGARVGLVARREDALRELAELIRAAGGEAVVAPADVADRAQATAAVAVVRDAFGPVDLMIANAGVGAPTRLDPVNVPDVEAMIRVNVLGVVYAFAAVMPDMLARRSGHLAAVSSLASYLALPGESGYCASKAAVNTYLAGLQAHLRGRGVTVTTLCPGFVKTAMTEGNDFWMPGLLTAEEAARRMLRALSRRKAVYNFPLSCRLLVGLARWLPAWAVGRVMADYNDTAAGH</sequence>
<dbReference type="Gene3D" id="3.40.50.720">
    <property type="entry name" value="NAD(P)-binding Rossmann-like Domain"/>
    <property type="match status" value="1"/>
</dbReference>
<name>A0A5C1AN17_9BACT</name>
<dbReference type="InterPro" id="IPR057326">
    <property type="entry name" value="KR_dom"/>
</dbReference>
<dbReference type="InterPro" id="IPR020904">
    <property type="entry name" value="Sc_DH/Rdtase_CS"/>
</dbReference>
<evidence type="ECO:0000259" key="4">
    <source>
        <dbReference type="SMART" id="SM00822"/>
    </source>
</evidence>
<dbReference type="PRINTS" id="PR00081">
    <property type="entry name" value="GDHRDH"/>
</dbReference>
<dbReference type="EMBL" id="CP042425">
    <property type="protein sequence ID" value="QEL20809.1"/>
    <property type="molecule type" value="Genomic_DNA"/>
</dbReference>
<dbReference type="SMART" id="SM00822">
    <property type="entry name" value="PKS_KR"/>
    <property type="match status" value="1"/>
</dbReference>
<comment type="similarity">
    <text evidence="1 3">Belongs to the short-chain dehydrogenases/reductases (SDR) family.</text>
</comment>